<dbReference type="SMART" id="SM00530">
    <property type="entry name" value="HTH_XRE"/>
    <property type="match status" value="1"/>
</dbReference>
<dbReference type="GO" id="GO:0005829">
    <property type="term" value="C:cytosol"/>
    <property type="evidence" value="ECO:0007669"/>
    <property type="project" value="TreeGrafter"/>
</dbReference>
<dbReference type="Gene3D" id="3.40.50.300">
    <property type="entry name" value="P-loop containing nucleotide triphosphate hydrolases"/>
    <property type="match status" value="1"/>
</dbReference>
<dbReference type="Gene3D" id="2.60.120.10">
    <property type="entry name" value="Jelly Rolls"/>
    <property type="match status" value="1"/>
</dbReference>
<name>A0A7C5ES82_9BACT</name>
<gene>
    <name evidence="3" type="ORF">ENW48_02345</name>
</gene>
<dbReference type="EMBL" id="DTKJ01000016">
    <property type="protein sequence ID" value="HGZ11044.1"/>
    <property type="molecule type" value="Genomic_DNA"/>
</dbReference>
<dbReference type="PANTHER" id="PTHR46797">
    <property type="entry name" value="HTH-TYPE TRANSCRIPTIONAL REGULATOR"/>
    <property type="match status" value="1"/>
</dbReference>
<dbReference type="GO" id="GO:0003700">
    <property type="term" value="F:DNA-binding transcription factor activity"/>
    <property type="evidence" value="ECO:0007669"/>
    <property type="project" value="TreeGrafter"/>
</dbReference>
<dbReference type="Pfam" id="PF07883">
    <property type="entry name" value="Cupin_2"/>
    <property type="match status" value="1"/>
</dbReference>
<dbReference type="Pfam" id="PF01381">
    <property type="entry name" value="HTH_3"/>
    <property type="match status" value="1"/>
</dbReference>
<evidence type="ECO:0000256" key="1">
    <source>
        <dbReference type="ARBA" id="ARBA00023125"/>
    </source>
</evidence>
<dbReference type="InterPro" id="IPR011051">
    <property type="entry name" value="RmlC_Cupin_sf"/>
</dbReference>
<dbReference type="CDD" id="cd02209">
    <property type="entry name" value="cupin_XRE_C"/>
    <property type="match status" value="1"/>
</dbReference>
<dbReference type="SUPFAM" id="SSF47413">
    <property type="entry name" value="lambda repressor-like DNA-binding domains"/>
    <property type="match status" value="1"/>
</dbReference>
<dbReference type="InterPro" id="IPR050807">
    <property type="entry name" value="TransReg_Diox_bact_type"/>
</dbReference>
<accession>A0A7C5ES82</accession>
<protein>
    <submittedName>
        <fullName evidence="3">Helix-turn-helix domain-containing protein</fullName>
    </submittedName>
</protein>
<dbReference type="InterPro" id="IPR001387">
    <property type="entry name" value="Cro/C1-type_HTH"/>
</dbReference>
<proteinExistence type="predicted"/>
<dbReference type="PROSITE" id="PS50943">
    <property type="entry name" value="HTH_CROC1"/>
    <property type="match status" value="1"/>
</dbReference>
<sequence length="431" mass="48879">MRLNKERVPSGVNRLDLLLGGLFIGDNVIWHDDAGSLAPIFCLNFLQASELMGRPLIYVCFDRSPRSVLEKLGPLADYPALTLLDCFTHGKGKGADPFIKFYDSGNWPCQIVRVKNPGEPQEFEEVLYQTHASLARDVRFIFDSITGMQELWGGEDQFLDFYSHACPRLYDLNTIAYWTLAKQAHSPRFLAAINQIAQVAIELTIKRGTTYLNILKAENRSPEEFDKPHVYWTRDLTIVFEEEKGSPGKLNLGLKLREFRRKRGLSQAELAKQVGVTASTISQIESNLIYPSLPALLKIAEILGVEVASFFQNRPERWRRLVFGPQDAVQLEVKDLPEETITVSLLFPVDFEAKAEPHLIEIAPRKSLSTHFFFHKGEELGYLLSGRLQARIGKTIHTLKAGDLIYLTAEAPNEWRNPGPTVARLFWVKVR</sequence>
<dbReference type="CDD" id="cd00093">
    <property type="entry name" value="HTH_XRE"/>
    <property type="match status" value="1"/>
</dbReference>
<dbReference type="SUPFAM" id="SSF51182">
    <property type="entry name" value="RmlC-like cupins"/>
    <property type="match status" value="1"/>
</dbReference>
<dbReference type="GO" id="GO:0003677">
    <property type="term" value="F:DNA binding"/>
    <property type="evidence" value="ECO:0007669"/>
    <property type="project" value="UniProtKB-KW"/>
</dbReference>
<dbReference type="AlphaFoldDB" id="A0A7C5ES82"/>
<feature type="domain" description="HTH cro/C1-type" evidence="2">
    <location>
        <begin position="256"/>
        <end position="310"/>
    </location>
</feature>
<dbReference type="PANTHER" id="PTHR46797:SF2">
    <property type="entry name" value="TRANSCRIPTIONAL REGULATOR"/>
    <property type="match status" value="1"/>
</dbReference>
<reference evidence="3" key="1">
    <citation type="journal article" date="2020" name="mSystems">
        <title>Genome- and Community-Level Interaction Insights into Carbon Utilization and Element Cycling Functions of Hydrothermarchaeota in Hydrothermal Sediment.</title>
        <authorList>
            <person name="Zhou Z."/>
            <person name="Liu Y."/>
            <person name="Xu W."/>
            <person name="Pan J."/>
            <person name="Luo Z.H."/>
            <person name="Li M."/>
        </authorList>
    </citation>
    <scope>NUCLEOTIDE SEQUENCE [LARGE SCALE GENOMIC DNA]</scope>
    <source>
        <strain evidence="3">SpSt-853</strain>
    </source>
</reference>
<keyword evidence="1" id="KW-0238">DNA-binding</keyword>
<dbReference type="InterPro" id="IPR010982">
    <property type="entry name" value="Lambda_DNA-bd_dom_sf"/>
</dbReference>
<comment type="caution">
    <text evidence="3">The sequence shown here is derived from an EMBL/GenBank/DDBJ whole genome shotgun (WGS) entry which is preliminary data.</text>
</comment>
<evidence type="ECO:0000259" key="2">
    <source>
        <dbReference type="PROSITE" id="PS50943"/>
    </source>
</evidence>
<dbReference type="InterPro" id="IPR014710">
    <property type="entry name" value="RmlC-like_jellyroll"/>
</dbReference>
<evidence type="ECO:0000313" key="3">
    <source>
        <dbReference type="EMBL" id="HGZ11044.1"/>
    </source>
</evidence>
<organism evidence="3">
    <name type="scientific">Desulfobacca acetoxidans</name>
    <dbReference type="NCBI Taxonomy" id="60893"/>
    <lineage>
        <taxon>Bacteria</taxon>
        <taxon>Pseudomonadati</taxon>
        <taxon>Thermodesulfobacteriota</taxon>
        <taxon>Desulfobaccia</taxon>
        <taxon>Desulfobaccales</taxon>
        <taxon>Desulfobaccaceae</taxon>
        <taxon>Desulfobacca</taxon>
    </lineage>
</organism>
<dbReference type="InterPro" id="IPR027417">
    <property type="entry name" value="P-loop_NTPase"/>
</dbReference>
<dbReference type="InterPro" id="IPR013096">
    <property type="entry name" value="Cupin_2"/>
</dbReference>
<dbReference type="Gene3D" id="1.10.260.40">
    <property type="entry name" value="lambda repressor-like DNA-binding domains"/>
    <property type="match status" value="1"/>
</dbReference>